<dbReference type="InterPro" id="IPR051542">
    <property type="entry name" value="Hydrogenase_cytochrome"/>
</dbReference>
<evidence type="ECO:0000313" key="14">
    <source>
        <dbReference type="EMBL" id="UWP96488.1"/>
    </source>
</evidence>
<evidence type="ECO:0000256" key="9">
    <source>
        <dbReference type="ARBA" id="ARBA00022989"/>
    </source>
</evidence>
<feature type="transmembrane region" description="Helical" evidence="12">
    <location>
        <begin position="116"/>
        <end position="138"/>
    </location>
</feature>
<evidence type="ECO:0000259" key="13">
    <source>
        <dbReference type="Pfam" id="PF01292"/>
    </source>
</evidence>
<gene>
    <name evidence="14" type="ORF">K3X48_05795</name>
</gene>
<dbReference type="AlphaFoldDB" id="A0A9Q9HAD6"/>
<feature type="transmembrane region" description="Helical" evidence="12">
    <location>
        <begin position="150"/>
        <end position="178"/>
    </location>
</feature>
<dbReference type="GO" id="GO:0020037">
    <property type="term" value="F:heme binding"/>
    <property type="evidence" value="ECO:0007669"/>
    <property type="project" value="TreeGrafter"/>
</dbReference>
<keyword evidence="4" id="KW-1003">Cell membrane</keyword>
<evidence type="ECO:0000256" key="2">
    <source>
        <dbReference type="ARBA" id="ARBA00008622"/>
    </source>
</evidence>
<evidence type="ECO:0000256" key="7">
    <source>
        <dbReference type="ARBA" id="ARBA00022723"/>
    </source>
</evidence>
<evidence type="ECO:0000256" key="8">
    <source>
        <dbReference type="ARBA" id="ARBA00022982"/>
    </source>
</evidence>
<dbReference type="InterPro" id="IPR016174">
    <property type="entry name" value="Di-haem_cyt_TM"/>
</dbReference>
<organism evidence="14 15">
    <name type="scientific">Aliiroseovarius crassostreae</name>
    <dbReference type="NCBI Taxonomy" id="154981"/>
    <lineage>
        <taxon>Bacteria</taxon>
        <taxon>Pseudomonadati</taxon>
        <taxon>Pseudomonadota</taxon>
        <taxon>Alphaproteobacteria</taxon>
        <taxon>Rhodobacterales</taxon>
        <taxon>Paracoccaceae</taxon>
        <taxon>Aliiroseovarius</taxon>
    </lineage>
</organism>
<dbReference type="GO" id="GO:0022904">
    <property type="term" value="P:respiratory electron transport chain"/>
    <property type="evidence" value="ECO:0007669"/>
    <property type="project" value="InterPro"/>
</dbReference>
<dbReference type="InterPro" id="IPR000516">
    <property type="entry name" value="Ni-dep_Hydgase_cyt-B"/>
</dbReference>
<accession>A0A9Q9HAD6</accession>
<evidence type="ECO:0000313" key="15">
    <source>
        <dbReference type="Proteomes" id="UP001057991"/>
    </source>
</evidence>
<evidence type="ECO:0000256" key="5">
    <source>
        <dbReference type="ARBA" id="ARBA00022617"/>
    </source>
</evidence>
<evidence type="ECO:0000256" key="12">
    <source>
        <dbReference type="SAM" id="Phobius"/>
    </source>
</evidence>
<dbReference type="PANTHER" id="PTHR30485:SF0">
    <property type="entry name" value="NI_FE-HYDROGENASE 1 B-TYPE CYTOCHROME SUBUNIT-RELATED"/>
    <property type="match status" value="1"/>
</dbReference>
<evidence type="ECO:0000256" key="10">
    <source>
        <dbReference type="ARBA" id="ARBA00023004"/>
    </source>
</evidence>
<dbReference type="InterPro" id="IPR011577">
    <property type="entry name" value="Cyt_b561_bac/Ni-Hgenase"/>
</dbReference>
<keyword evidence="8" id="KW-0249">Electron transport</keyword>
<dbReference type="Proteomes" id="UP001057991">
    <property type="component" value="Chromosome"/>
</dbReference>
<dbReference type="RefSeq" id="WP_173487629.1">
    <property type="nucleotide sequence ID" value="NZ_CP080772.1"/>
</dbReference>
<keyword evidence="10" id="KW-0408">Iron</keyword>
<dbReference type="Gene3D" id="1.20.950.20">
    <property type="entry name" value="Transmembrane di-heme cytochromes, Chain C"/>
    <property type="match status" value="1"/>
</dbReference>
<evidence type="ECO:0000256" key="11">
    <source>
        <dbReference type="ARBA" id="ARBA00023136"/>
    </source>
</evidence>
<name>A0A9Q9HAD6_9RHOB</name>
<dbReference type="Pfam" id="PF01292">
    <property type="entry name" value="Ni_hydr_CYTB"/>
    <property type="match status" value="1"/>
</dbReference>
<comment type="similarity">
    <text evidence="2">Belongs to the HupC/HyaC/HydC family.</text>
</comment>
<dbReference type="GO" id="GO:0005506">
    <property type="term" value="F:iron ion binding"/>
    <property type="evidence" value="ECO:0007669"/>
    <property type="project" value="InterPro"/>
</dbReference>
<protein>
    <submittedName>
        <fullName evidence="14">Cytochrome b/b6 domain-containing protein</fullName>
    </submittedName>
</protein>
<dbReference type="EMBL" id="CP080776">
    <property type="protein sequence ID" value="UWP96488.1"/>
    <property type="molecule type" value="Genomic_DNA"/>
</dbReference>
<feature type="transmembrane region" description="Helical" evidence="12">
    <location>
        <begin position="47"/>
        <end position="69"/>
    </location>
</feature>
<feature type="domain" description="Cytochrome b561 bacterial/Ni-hydrogenase" evidence="13">
    <location>
        <begin position="8"/>
        <end position="193"/>
    </location>
</feature>
<evidence type="ECO:0000256" key="3">
    <source>
        <dbReference type="ARBA" id="ARBA00022448"/>
    </source>
</evidence>
<keyword evidence="6 12" id="KW-0812">Transmembrane</keyword>
<evidence type="ECO:0000256" key="4">
    <source>
        <dbReference type="ARBA" id="ARBA00022475"/>
    </source>
</evidence>
<sequence>MSKRIVKVYPRFERLWHWTQMALIMVLMVTGFGMNGVHDLLPFGPAVMFHTMAALALLLVWIFATFWLFTTGTWKQFVPQLDGLLQVARFYAYGVFKGEKHPYKKLYWRKHNPLQIFAYFGLKMFVFPMIWGTGLIYLTYNFWAEGDASFTLYVVANLHLLAAYVIAAFVVVHVYMLTIGHGFREHVRPMISGYEEVDLTPEQEAYLEANEPDRLMPREG</sequence>
<evidence type="ECO:0000256" key="1">
    <source>
        <dbReference type="ARBA" id="ARBA00004651"/>
    </source>
</evidence>
<keyword evidence="11 12" id="KW-0472">Membrane</keyword>
<reference evidence="14" key="1">
    <citation type="submission" date="2021-08" db="EMBL/GenBank/DDBJ databases">
        <authorList>
            <person name="Nwanade C."/>
            <person name="Wang M."/>
            <person name="Masoudi A."/>
            <person name="Yu Z."/>
            <person name="Liu J."/>
        </authorList>
    </citation>
    <scope>NUCLEOTIDE SEQUENCE</scope>
    <source>
        <strain evidence="14">S056</strain>
    </source>
</reference>
<dbReference type="PRINTS" id="PR00161">
    <property type="entry name" value="NIHGNASECYTB"/>
</dbReference>
<evidence type="ECO:0000256" key="6">
    <source>
        <dbReference type="ARBA" id="ARBA00022692"/>
    </source>
</evidence>
<dbReference type="GO" id="GO:0005886">
    <property type="term" value="C:plasma membrane"/>
    <property type="evidence" value="ECO:0007669"/>
    <property type="project" value="UniProtKB-SubCell"/>
</dbReference>
<keyword evidence="3" id="KW-0813">Transport</keyword>
<dbReference type="SUPFAM" id="SSF81342">
    <property type="entry name" value="Transmembrane di-heme cytochromes"/>
    <property type="match status" value="1"/>
</dbReference>
<dbReference type="GO" id="GO:0009055">
    <property type="term" value="F:electron transfer activity"/>
    <property type="evidence" value="ECO:0007669"/>
    <property type="project" value="InterPro"/>
</dbReference>
<feature type="transmembrane region" description="Helical" evidence="12">
    <location>
        <begin position="21"/>
        <end position="41"/>
    </location>
</feature>
<keyword evidence="5" id="KW-0349">Heme</keyword>
<keyword evidence="9 12" id="KW-1133">Transmembrane helix</keyword>
<dbReference type="PANTHER" id="PTHR30485">
    <property type="entry name" value="NI/FE-HYDROGENASE 1 B-TYPE CYTOCHROME SUBUNIT"/>
    <property type="match status" value="1"/>
</dbReference>
<dbReference type="GeneID" id="75102790"/>
<comment type="subcellular location">
    <subcellularLocation>
        <location evidence="1">Cell membrane</location>
        <topology evidence="1">Multi-pass membrane protein</topology>
    </subcellularLocation>
</comment>
<proteinExistence type="inferred from homology"/>
<keyword evidence="7" id="KW-0479">Metal-binding</keyword>